<keyword evidence="3" id="KW-1185">Reference proteome</keyword>
<reference evidence="2 3" key="1">
    <citation type="journal article" date="2015" name="Genome Announc.">
        <title>Complete Genome Sequence of Methanosphaerula palustris E1-9CT, a Hydrogenotrophic Methanogen Isolated from a Minerotrophic Fen Peatland.</title>
        <authorList>
            <person name="Cadillo-Quiroz H."/>
            <person name="Browne P."/>
            <person name="Kyrpides N."/>
            <person name="Woyke T."/>
            <person name="Goodwin L."/>
            <person name="Detter C."/>
            <person name="Yavitt J.B."/>
            <person name="Zinder S.H."/>
        </authorList>
    </citation>
    <scope>NUCLEOTIDE SEQUENCE [LARGE SCALE GENOMIC DNA]</scope>
    <source>
        <strain evidence="3">ATCC BAA-1556 / DSM 19958 / E1-9c</strain>
    </source>
</reference>
<accession>B8GJS2</accession>
<dbReference type="RefSeq" id="WP_012617045.1">
    <property type="nucleotide sequence ID" value="NC_011832.1"/>
</dbReference>
<dbReference type="eggNOG" id="arCOG00896">
    <property type="taxonomic scope" value="Archaea"/>
</dbReference>
<dbReference type="GeneID" id="7272649"/>
<organism evidence="2 3">
    <name type="scientific">Methanosphaerula palustris (strain ATCC BAA-1556 / DSM 19958 / E1-9c)</name>
    <dbReference type="NCBI Taxonomy" id="521011"/>
    <lineage>
        <taxon>Archaea</taxon>
        <taxon>Methanobacteriati</taxon>
        <taxon>Methanobacteriota</taxon>
        <taxon>Stenosarchaea group</taxon>
        <taxon>Methanomicrobia</taxon>
        <taxon>Methanomicrobiales</taxon>
        <taxon>Methanoregulaceae</taxon>
        <taxon>Methanosphaerula</taxon>
    </lineage>
</organism>
<dbReference type="KEGG" id="mpl:Mpal_0344"/>
<dbReference type="STRING" id="521011.Mpal_0344"/>
<dbReference type="OrthoDB" id="11098at2157"/>
<evidence type="ECO:0000313" key="2">
    <source>
        <dbReference type="EMBL" id="ACL15726.1"/>
    </source>
</evidence>
<dbReference type="CAZy" id="GT2">
    <property type="family name" value="Glycosyltransferase Family 2"/>
</dbReference>
<dbReference type="EMBL" id="CP001338">
    <property type="protein sequence ID" value="ACL15726.1"/>
    <property type="molecule type" value="Genomic_DNA"/>
</dbReference>
<evidence type="ECO:0000256" key="1">
    <source>
        <dbReference type="SAM" id="MobiDB-lite"/>
    </source>
</evidence>
<dbReference type="AlphaFoldDB" id="B8GJS2"/>
<gene>
    <name evidence="2" type="ordered locus">Mpal_0344</name>
</gene>
<dbReference type="Gene3D" id="3.90.550.10">
    <property type="entry name" value="Spore Coat Polysaccharide Biosynthesis Protein SpsA, Chain A"/>
    <property type="match status" value="1"/>
</dbReference>
<feature type="region of interest" description="Disordered" evidence="1">
    <location>
        <begin position="45"/>
        <end position="68"/>
    </location>
</feature>
<sequence length="82" mass="9128">MYRDRRIRAAIPVYNEELPIGETLASIPDFVDAIYGVNDCSKDRTQQTGGMRLAADPSSFPCTVPPSEMRTPASLEQIIEVR</sequence>
<protein>
    <submittedName>
        <fullName evidence="2">Uncharacterized protein</fullName>
    </submittedName>
</protein>
<proteinExistence type="predicted"/>
<name>B8GJS2_METPE</name>
<dbReference type="Proteomes" id="UP000002457">
    <property type="component" value="Chromosome"/>
</dbReference>
<dbReference type="HOGENOM" id="CLU_2550314_0_0_2"/>
<dbReference type="InterPro" id="IPR029044">
    <property type="entry name" value="Nucleotide-diphossugar_trans"/>
</dbReference>
<evidence type="ECO:0000313" key="3">
    <source>
        <dbReference type="Proteomes" id="UP000002457"/>
    </source>
</evidence>
<dbReference type="SUPFAM" id="SSF53448">
    <property type="entry name" value="Nucleotide-diphospho-sugar transferases"/>
    <property type="match status" value="1"/>
</dbReference>